<protein>
    <submittedName>
        <fullName evidence="2">Tudor domain-containing protein 5</fullName>
    </submittedName>
</protein>
<evidence type="ECO:0000313" key="2">
    <source>
        <dbReference type="EMBL" id="KYN22511.1"/>
    </source>
</evidence>
<accession>A0A151JBH5</accession>
<dbReference type="InterPro" id="IPR035437">
    <property type="entry name" value="SNase_OB-fold_sf"/>
</dbReference>
<dbReference type="Pfam" id="PF00567">
    <property type="entry name" value="TUDOR"/>
    <property type="match status" value="1"/>
</dbReference>
<dbReference type="Gene3D" id="2.40.50.90">
    <property type="match status" value="1"/>
</dbReference>
<dbReference type="Gene3D" id="2.30.30.140">
    <property type="match status" value="1"/>
</dbReference>
<feature type="domain" description="Tudor" evidence="1">
    <location>
        <begin position="18"/>
        <end position="131"/>
    </location>
</feature>
<dbReference type="SUPFAM" id="SSF63748">
    <property type="entry name" value="Tudor/PWWP/MBT"/>
    <property type="match status" value="1"/>
</dbReference>
<dbReference type="EMBL" id="KQ979124">
    <property type="protein sequence ID" value="KYN22511.1"/>
    <property type="molecule type" value="Genomic_DNA"/>
</dbReference>
<keyword evidence="3" id="KW-1185">Reference proteome</keyword>
<gene>
    <name evidence="2" type="ORF">ALC57_05090</name>
</gene>
<organism evidence="2 3">
    <name type="scientific">Trachymyrmex cornetzi</name>
    <dbReference type="NCBI Taxonomy" id="471704"/>
    <lineage>
        <taxon>Eukaryota</taxon>
        <taxon>Metazoa</taxon>
        <taxon>Ecdysozoa</taxon>
        <taxon>Arthropoda</taxon>
        <taxon>Hexapoda</taxon>
        <taxon>Insecta</taxon>
        <taxon>Pterygota</taxon>
        <taxon>Neoptera</taxon>
        <taxon>Endopterygota</taxon>
        <taxon>Hymenoptera</taxon>
        <taxon>Apocrita</taxon>
        <taxon>Aculeata</taxon>
        <taxon>Formicoidea</taxon>
        <taxon>Formicidae</taxon>
        <taxon>Myrmicinae</taxon>
        <taxon>Trachymyrmex</taxon>
    </lineage>
</organism>
<dbReference type="AlphaFoldDB" id="A0A151JBH5"/>
<sequence>MDIKSINTRELSRGILHVRIIKVDSPSLIWIQLYHAREDLKELIEDLTRQMARRGRGLILNPDHALPDAYVAVQEGRTWQRGVIINLEGKDTVTVALRDWGRVIRRPVTDMYILEDRFRELNWQAIPCGLAHLRPVGARSRWSRNSRALTRLLLGRREGWMQILEPIENYAAIITLELKRESEDETSSLKDLLFSMGCALHTDAKAVPTIPGIL</sequence>
<dbReference type="PANTHER" id="PTHR16442:SF1">
    <property type="entry name" value="RING FINGER PROTEIN 17"/>
    <property type="match status" value="1"/>
</dbReference>
<reference evidence="2 3" key="1">
    <citation type="submission" date="2015-09" db="EMBL/GenBank/DDBJ databases">
        <title>Trachymyrmex cornetzi WGS genome.</title>
        <authorList>
            <person name="Nygaard S."/>
            <person name="Hu H."/>
            <person name="Boomsma J."/>
            <person name="Zhang G."/>
        </authorList>
    </citation>
    <scope>NUCLEOTIDE SEQUENCE [LARGE SCALE GENOMIC DNA]</scope>
    <source>
        <strain evidence="2">Tcor2-1</strain>
        <tissue evidence="2">Whole body</tissue>
    </source>
</reference>
<dbReference type="PANTHER" id="PTHR16442">
    <property type="entry name" value="RING FINGER PROTEIN 17"/>
    <property type="match status" value="1"/>
</dbReference>
<evidence type="ECO:0000313" key="3">
    <source>
        <dbReference type="Proteomes" id="UP000078492"/>
    </source>
</evidence>
<evidence type="ECO:0000259" key="1">
    <source>
        <dbReference type="Pfam" id="PF00567"/>
    </source>
</evidence>
<name>A0A151JBH5_9HYME</name>
<proteinExistence type="predicted"/>
<dbReference type="GO" id="GO:0005737">
    <property type="term" value="C:cytoplasm"/>
    <property type="evidence" value="ECO:0007669"/>
    <property type="project" value="UniProtKB-ARBA"/>
</dbReference>
<dbReference type="STRING" id="471704.A0A151JBH5"/>
<dbReference type="Proteomes" id="UP000078492">
    <property type="component" value="Unassembled WGS sequence"/>
</dbReference>
<dbReference type="InterPro" id="IPR002999">
    <property type="entry name" value="Tudor"/>
</dbReference>